<evidence type="ECO:0000256" key="1">
    <source>
        <dbReference type="ARBA" id="ARBA00007623"/>
    </source>
</evidence>
<protein>
    <recommendedName>
        <fullName evidence="10">Calpain catalytic domain-containing protein</fullName>
    </recommendedName>
</protein>
<dbReference type="SUPFAM" id="SSF54001">
    <property type="entry name" value="Cysteine proteinases"/>
    <property type="match status" value="2"/>
</dbReference>
<dbReference type="STRING" id="106549.A0A540KAE5"/>
<dbReference type="Gene3D" id="3.90.70.10">
    <property type="entry name" value="Cysteine proteinases"/>
    <property type="match status" value="2"/>
</dbReference>
<dbReference type="Pfam" id="PF00648">
    <property type="entry name" value="Peptidase_C2"/>
    <property type="match status" value="2"/>
</dbReference>
<dbReference type="InterPro" id="IPR022682">
    <property type="entry name" value="Calpain_domain_III"/>
</dbReference>
<dbReference type="InterPro" id="IPR013320">
    <property type="entry name" value="ConA-like_dom_sf"/>
</dbReference>
<evidence type="ECO:0000256" key="3">
    <source>
        <dbReference type="ARBA" id="ARBA00022737"/>
    </source>
</evidence>
<sequence length="1173" mass="131296">MGACLYGFELLQSRVAALFVAGTSRIFLICFGVHYWYFGHCISYAVVASVLLGASVSRHLSATNPLAARRDALQSTVTRLREGFRKKEQNSSSSSSEGCGSSMKHSSSVEAGCLGSVVEASNRSTAQCTLDANNWTNTLLRTASSREGINSDKSIESGRPSLALRSSSCRSVIQEPEVGTSYTDKNFDHNNTLMICSSSGLESQGCESSTSNSANQRTLDLNLAFALQESGIVQGHAYSLLQVREVDGHKLIQIRNPWANEVEWNGPWSDSSPLWTDRMKHKLKHVPQSKDGIFWMSWQDFQIHFRSIYVCRIYPPEMRYSVHGQWRGYSAGGCQDYETWHQNPQFRLRATGPDASLPIHVFITLTQGVSFSRTVAGFRNYQSSHDSMMFYIGMRILKTRGRRAAYNIYLHESVDGTDYVNSREISCEIVLDPDPKGQATYDATDSLIAENSKMARWHLVTMTIDADLGEATCYLDGGFDGYQTGLPLHVGNTVWEEGTEVWVGVRPPTDVDAFGRSDSEGAESKMHIMDVFLWGRCLTEDDVAALHSAIGTADSDMIDFPEDNWQWADSPSRVDEWDSDPADVDLYDRDDVDWDGQYSSGRKRRSERDTVLVDVDSIARRFRKPRMETQDEINQRMLSVELAVKEALSARGEIHFTDQEFPPNDQSLFVDPENPPSKLQVVSEWVRPADIVKESRLDARPCLFSGTVNPSDVCQGRLGDCWFLSAVAVLTEVSRISEVIITPEYNEEGVYTVRFCIQGEWVPVVVDDWIPCESPGKPAFATSRKGNELWVSLVEKAYAKLHGSYEALEGGLVQDALVDLTGGAGEEIDMRSAQAQIDLASGRLWSQLLRFKQEGFLLGAGSPSGSDVHVSSSGIVQGHAYSLLQVREVDGHKLIQIRDPWANEVEWNGPWSDSSPLWTDRMKHKLKHVPQSKDGIFWMSWQDFQIHFRSIYVCRIYPPEMRYSVHGQWRGYSAGGCQDYETWHQNPQFRLRATGPDASLPIHVFITLTQGVSFSRTVAGFRNYQSSHDSMMFYIGMRILKTRGRRAAYNIYLHESVDGTDYVNSREISCEIVLDPDPKGQATYDATDSLIAENSKMARCGIHLISGTQLSKFNAPNQMGLSVARLSKRQAYFRHMHVMRNGACERKLIALLAGRLCVSFASASVEEGFSGVL</sequence>
<dbReference type="InterPro" id="IPR036213">
    <property type="entry name" value="Calpain_III_sf"/>
</dbReference>
<name>A0A540KAE5_MALBA</name>
<keyword evidence="5" id="KW-0788">Thiol protease</keyword>
<dbReference type="FunFam" id="3.90.70.10:FF:000038">
    <property type="entry name" value="Calpain-type cysteine protease DEK1"/>
    <property type="match status" value="1"/>
</dbReference>
<evidence type="ECO:0000256" key="5">
    <source>
        <dbReference type="ARBA" id="ARBA00022807"/>
    </source>
</evidence>
<dbReference type="InterPro" id="IPR000169">
    <property type="entry name" value="Pept_cys_AS"/>
</dbReference>
<evidence type="ECO:0000313" key="12">
    <source>
        <dbReference type="Proteomes" id="UP000315295"/>
    </source>
</evidence>
<dbReference type="Gene3D" id="2.60.120.380">
    <property type="match status" value="2"/>
</dbReference>
<dbReference type="SUPFAM" id="SSF49899">
    <property type="entry name" value="Concanavalin A-like lectins/glucanases"/>
    <property type="match status" value="1"/>
</dbReference>
<dbReference type="PROSITE" id="PS50203">
    <property type="entry name" value="CALPAIN_CAT"/>
    <property type="match status" value="2"/>
</dbReference>
<gene>
    <name evidence="11" type="ORF">C1H46_043255</name>
</gene>
<dbReference type="Pfam" id="PF01067">
    <property type="entry name" value="Calpain_III"/>
    <property type="match status" value="2"/>
</dbReference>
<feature type="active site" evidence="6">
    <location>
        <position position="879"/>
    </location>
</feature>
<dbReference type="AlphaFoldDB" id="A0A540KAE5"/>
<dbReference type="InterPro" id="IPR022684">
    <property type="entry name" value="Calpain_cysteine_protease"/>
</dbReference>
<comment type="similarity">
    <text evidence="1">Belongs to the peptidase C2 family.</text>
</comment>
<evidence type="ECO:0000256" key="9">
    <source>
        <dbReference type="SAM" id="Phobius"/>
    </source>
</evidence>
<comment type="caution">
    <text evidence="11">The sequence shown here is derived from an EMBL/GenBank/DDBJ whole genome shotgun (WGS) entry which is preliminary data.</text>
</comment>
<keyword evidence="2" id="KW-0645">Protease</keyword>
<dbReference type="PANTHER" id="PTHR10183:SF379">
    <property type="entry name" value="CALPAIN-5"/>
    <property type="match status" value="1"/>
</dbReference>
<dbReference type="InterPro" id="IPR001300">
    <property type="entry name" value="Peptidase_C2_calpain_cat"/>
</dbReference>
<organism evidence="11 12">
    <name type="scientific">Malus baccata</name>
    <name type="common">Siberian crab apple</name>
    <name type="synonym">Pyrus baccata</name>
    <dbReference type="NCBI Taxonomy" id="106549"/>
    <lineage>
        <taxon>Eukaryota</taxon>
        <taxon>Viridiplantae</taxon>
        <taxon>Streptophyta</taxon>
        <taxon>Embryophyta</taxon>
        <taxon>Tracheophyta</taxon>
        <taxon>Spermatophyta</taxon>
        <taxon>Magnoliopsida</taxon>
        <taxon>eudicotyledons</taxon>
        <taxon>Gunneridae</taxon>
        <taxon>Pentapetalae</taxon>
        <taxon>rosids</taxon>
        <taxon>fabids</taxon>
        <taxon>Rosales</taxon>
        <taxon>Rosaceae</taxon>
        <taxon>Amygdaloideae</taxon>
        <taxon>Maleae</taxon>
        <taxon>Malus</taxon>
    </lineage>
</organism>
<dbReference type="PROSITE" id="PS00139">
    <property type="entry name" value="THIOL_PROTEASE_CYS"/>
    <property type="match status" value="1"/>
</dbReference>
<evidence type="ECO:0000256" key="7">
    <source>
        <dbReference type="PROSITE-ProRule" id="PRU00239"/>
    </source>
</evidence>
<keyword evidence="4" id="KW-0378">Hydrolase</keyword>
<evidence type="ECO:0000256" key="6">
    <source>
        <dbReference type="PIRSR" id="PIRSR622684-1"/>
    </source>
</evidence>
<dbReference type="PRINTS" id="PR00704">
    <property type="entry name" value="CALPAIN"/>
</dbReference>
<evidence type="ECO:0000259" key="10">
    <source>
        <dbReference type="PROSITE" id="PS50203"/>
    </source>
</evidence>
<dbReference type="PANTHER" id="PTHR10183">
    <property type="entry name" value="CALPAIN"/>
    <property type="match status" value="1"/>
</dbReference>
<feature type="compositionally biased region" description="Low complexity" evidence="8">
    <location>
        <begin position="91"/>
        <end position="103"/>
    </location>
</feature>
<proteinExistence type="inferred from homology"/>
<dbReference type="GO" id="GO:0006508">
    <property type="term" value="P:proteolysis"/>
    <property type="evidence" value="ECO:0007669"/>
    <property type="project" value="UniProtKB-KW"/>
</dbReference>
<dbReference type="SUPFAM" id="SSF49758">
    <property type="entry name" value="Calpain large subunit, middle domain (domain III)"/>
    <property type="match status" value="2"/>
</dbReference>
<feature type="domain" description="Calpain catalytic" evidence="10">
    <location>
        <begin position="655"/>
        <end position="957"/>
    </location>
</feature>
<dbReference type="InterPro" id="IPR022683">
    <property type="entry name" value="Calpain_III"/>
</dbReference>
<dbReference type="SMART" id="SM00720">
    <property type="entry name" value="calpain_III"/>
    <property type="match status" value="2"/>
</dbReference>
<dbReference type="Proteomes" id="UP000315295">
    <property type="component" value="Unassembled WGS sequence"/>
</dbReference>
<dbReference type="InterPro" id="IPR038765">
    <property type="entry name" value="Papain-like_cys_pep_sf"/>
</dbReference>
<feature type="region of interest" description="Disordered" evidence="8">
    <location>
        <begin position="84"/>
        <end position="103"/>
    </location>
</feature>
<dbReference type="SMART" id="SM00230">
    <property type="entry name" value="CysPc"/>
    <property type="match status" value="1"/>
</dbReference>
<feature type="active site" evidence="6">
    <location>
        <position position="721"/>
    </location>
</feature>
<evidence type="ECO:0000256" key="2">
    <source>
        <dbReference type="ARBA" id="ARBA00022670"/>
    </source>
</evidence>
<evidence type="ECO:0000256" key="4">
    <source>
        <dbReference type="ARBA" id="ARBA00022801"/>
    </source>
</evidence>
<dbReference type="CDD" id="cd00044">
    <property type="entry name" value="CysPc"/>
    <property type="match status" value="1"/>
</dbReference>
<keyword evidence="9" id="KW-0812">Transmembrane</keyword>
<keyword evidence="12" id="KW-1185">Reference proteome</keyword>
<keyword evidence="9" id="KW-1133">Transmembrane helix</keyword>
<keyword evidence="9" id="KW-0472">Membrane</keyword>
<feature type="compositionally biased region" description="Acidic residues" evidence="8">
    <location>
        <begin position="577"/>
        <end position="590"/>
    </location>
</feature>
<dbReference type="FunFam" id="2.60.120.380:FF:000005">
    <property type="entry name" value="calpain-type cysteine protease DEK1"/>
    <property type="match status" value="2"/>
</dbReference>
<accession>A0A540KAE5</accession>
<evidence type="ECO:0000256" key="8">
    <source>
        <dbReference type="SAM" id="MobiDB-lite"/>
    </source>
</evidence>
<comment type="caution">
    <text evidence="7">Lacks conserved residue(s) required for the propagation of feature annotation.</text>
</comment>
<dbReference type="GO" id="GO:0004198">
    <property type="term" value="F:calcium-dependent cysteine-type endopeptidase activity"/>
    <property type="evidence" value="ECO:0007669"/>
    <property type="project" value="InterPro"/>
</dbReference>
<feature type="domain" description="Calpain catalytic" evidence="10">
    <location>
        <begin position="228"/>
        <end position="314"/>
    </location>
</feature>
<keyword evidence="3" id="KW-0677">Repeat</keyword>
<reference evidence="11 12" key="1">
    <citation type="journal article" date="2019" name="G3 (Bethesda)">
        <title>Sequencing of a Wild Apple (Malus baccata) Genome Unravels the Differences Between Cultivated and Wild Apple Species Regarding Disease Resistance and Cold Tolerance.</title>
        <authorList>
            <person name="Chen X."/>
        </authorList>
    </citation>
    <scope>NUCLEOTIDE SEQUENCE [LARGE SCALE GENOMIC DNA]</scope>
    <source>
        <strain evidence="12">cv. Shandingzi</strain>
        <tissue evidence="11">Leaves</tissue>
    </source>
</reference>
<feature type="region of interest" description="Disordered" evidence="8">
    <location>
        <begin position="570"/>
        <end position="590"/>
    </location>
</feature>
<dbReference type="EMBL" id="VIEB01001596">
    <property type="protein sequence ID" value="TQD71204.1"/>
    <property type="molecule type" value="Genomic_DNA"/>
</dbReference>
<evidence type="ECO:0000313" key="11">
    <source>
        <dbReference type="EMBL" id="TQD71204.1"/>
    </source>
</evidence>
<feature type="transmembrane region" description="Helical" evidence="9">
    <location>
        <begin position="15"/>
        <end position="37"/>
    </location>
</feature>